<feature type="compositionally biased region" description="Low complexity" evidence="1">
    <location>
        <begin position="57"/>
        <end position="70"/>
    </location>
</feature>
<reference evidence="3" key="1">
    <citation type="submission" date="2019-08" db="EMBL/GenBank/DDBJ databases">
        <authorList>
            <person name="Kucharzyk K."/>
            <person name="Murdoch R.W."/>
            <person name="Higgins S."/>
            <person name="Loffler F."/>
        </authorList>
    </citation>
    <scope>NUCLEOTIDE SEQUENCE</scope>
</reference>
<dbReference type="Gene3D" id="3.10.620.30">
    <property type="match status" value="1"/>
</dbReference>
<dbReference type="SUPFAM" id="SSF54001">
    <property type="entry name" value="Cysteine proteinases"/>
    <property type="match status" value="1"/>
</dbReference>
<dbReference type="Pfam" id="PF09373">
    <property type="entry name" value="PMBR"/>
    <property type="match status" value="3"/>
</dbReference>
<proteinExistence type="predicted"/>
<feature type="region of interest" description="Disordered" evidence="1">
    <location>
        <begin position="259"/>
        <end position="284"/>
    </location>
</feature>
<dbReference type="InterPro" id="IPR018975">
    <property type="entry name" value="Pseudomurein-binding_repeat"/>
</dbReference>
<dbReference type="AlphaFoldDB" id="A0A644VAI4"/>
<dbReference type="PANTHER" id="PTHR33490">
    <property type="entry name" value="BLR5614 PROTEIN-RELATED"/>
    <property type="match status" value="1"/>
</dbReference>
<dbReference type="SMART" id="SM00460">
    <property type="entry name" value="TGc"/>
    <property type="match status" value="1"/>
</dbReference>
<feature type="domain" description="Transglutaminase-like" evidence="2">
    <location>
        <begin position="895"/>
        <end position="956"/>
    </location>
</feature>
<dbReference type="InterPro" id="IPR002931">
    <property type="entry name" value="Transglutaminase-like"/>
</dbReference>
<feature type="region of interest" description="Disordered" evidence="1">
    <location>
        <begin position="50"/>
        <end position="70"/>
    </location>
</feature>
<comment type="caution">
    <text evidence="3">The sequence shown here is derived from an EMBL/GenBank/DDBJ whole genome shotgun (WGS) entry which is preliminary data.</text>
</comment>
<protein>
    <recommendedName>
        <fullName evidence="2">Transglutaminase-like domain-containing protein</fullName>
    </recommendedName>
</protein>
<organism evidence="3">
    <name type="scientific">bioreactor metagenome</name>
    <dbReference type="NCBI Taxonomy" id="1076179"/>
    <lineage>
        <taxon>unclassified sequences</taxon>
        <taxon>metagenomes</taxon>
        <taxon>ecological metagenomes</taxon>
    </lineage>
</organism>
<dbReference type="PANTHER" id="PTHR33490:SF3">
    <property type="entry name" value="CONSERVED INTEGRAL MEMBRANE PROTEIN"/>
    <property type="match status" value="1"/>
</dbReference>
<feature type="region of interest" description="Disordered" evidence="1">
    <location>
        <begin position="810"/>
        <end position="829"/>
    </location>
</feature>
<gene>
    <name evidence="3" type="ORF">SDC9_34088</name>
</gene>
<evidence type="ECO:0000256" key="1">
    <source>
        <dbReference type="SAM" id="MobiDB-lite"/>
    </source>
</evidence>
<evidence type="ECO:0000313" key="3">
    <source>
        <dbReference type="EMBL" id="MPL88075.1"/>
    </source>
</evidence>
<sequence>MIIALLCVFFISISSSFAEDTNTNIDQNNNQNADSIYSDNINSSVINENTSENSDVNTNANSNISSNTDSKTNNTIVNSINDSNTTVKIFNTSSNTNSNTEFKAAGELTKLSQSQILQASKSINSYISKYNKLPNYITISGTNISMTEYMYLLSVTIYYKYNKKTSQISIKYNVKNPSSPSGATIKGSLTKAQYYAYTKNIIKYIKNYNKAPNYVTTKLGKIQYQTAIYMLNKIVYYAAVKGYLPSSVSLSVSKSSSLNKNLPKYERSSSSNLGSEVTNSNTSKPTTISQSLIWVASSSIKNYVSSNGKLPNYVTISGYKYSMPEFLYLLSKAINTRLAGSTSSITVKYNIKNPSSPSGATISKTFTKAQYNDMAKRIVNYITNYNKAPNYLSSNYGVGNIQYQTAIYGLACVGSYIATNKAIPTTLTIKISSSNSLNKYLPVYNSSSSSNTNSTAGGISTKILGSNDKGTVELIGAFGNTSSKIKIAYVIGLHPLEYAAHSALYNAIISKSNLKYCYYIYRINVTKDSTDYDKGRMNGQLLAQEFVLPHIINNSYNLVIDVHSNQGTVGGNYEETNFIFAPLNHTASKIIADSIISKIPELTYYYPSSQTSPQYLTNPLVQAGIPTILYETYMYENASVTSNLINKLISTVDSYNFETSTTNSSGAISLNSIIDAASRIKAYVDANGVLPTYVTIGTTQYSMSSFLYLLSKAIVNINGGSTSGVSPITVIGPSSPTGSKVAGTINIGNYTDLALRISNYIITNGQAPNYASSQLGNIQFQSLIYELSKVLAYLNVNGVMPNTLTINTSNPSTLNSGSSSSSNSTSNASTNSSLAPYLKATKNCQVTDSSIKSLASQLTSGLTTDLAKATAIFNYVRDKISYSFYYNTVKGAVGTLSAKSGNCVDKTHLLIALLRASGIAARYVNGQATFSSGNVYGHVWAEIYIDGKWVIADTTSSGNTLGKITNWNTNTATVYGKYAEITF</sequence>
<feature type="compositionally biased region" description="Polar residues" evidence="1">
    <location>
        <begin position="268"/>
        <end position="284"/>
    </location>
</feature>
<dbReference type="Pfam" id="PF01841">
    <property type="entry name" value="Transglut_core"/>
    <property type="match status" value="1"/>
</dbReference>
<evidence type="ECO:0000259" key="2">
    <source>
        <dbReference type="SMART" id="SM00460"/>
    </source>
</evidence>
<name>A0A644VAI4_9ZZZZ</name>
<dbReference type="EMBL" id="VSSQ01000250">
    <property type="protein sequence ID" value="MPL88075.1"/>
    <property type="molecule type" value="Genomic_DNA"/>
</dbReference>
<accession>A0A644VAI4</accession>
<dbReference type="InterPro" id="IPR038765">
    <property type="entry name" value="Papain-like_cys_pep_sf"/>
</dbReference>